<evidence type="ECO:0000313" key="2">
    <source>
        <dbReference type="Proteomes" id="UP001239111"/>
    </source>
</evidence>
<dbReference type="Proteomes" id="UP001239111">
    <property type="component" value="Chromosome 3"/>
</dbReference>
<sequence>MSCFGGRDEQIYLLEVTVDRLKLAARLYREEFSTCVPTIKIKFIDLGAFEVARRCPCPAEDGTESTEYDENKGLIYGCGVSCMFIKKPRDLVASMKSQPLRIGVFRGEETFPLAEASLPLLGCLCDQVAMAGNDAQHRPKPYELAGNYCMRDPGEALAGSISILLRLTLFGSSIVSYYQLYEDSCIFKNNYDGELRVTRVIDGDSEENKSETFTMKEGNVLATIGGDKPQKNDANKK</sequence>
<evidence type="ECO:0000313" key="1">
    <source>
        <dbReference type="EMBL" id="KAJ8673870.1"/>
    </source>
</evidence>
<comment type="caution">
    <text evidence="1">The sequence shown here is derived from an EMBL/GenBank/DDBJ whole genome shotgun (WGS) entry which is preliminary data.</text>
</comment>
<dbReference type="EMBL" id="CM056743">
    <property type="protein sequence ID" value="KAJ8673870.1"/>
    <property type="molecule type" value="Genomic_DNA"/>
</dbReference>
<accession>A0ACC2NRG6</accession>
<reference evidence="1" key="1">
    <citation type="submission" date="2023-04" db="EMBL/GenBank/DDBJ databases">
        <title>A chromosome-level genome assembly of the parasitoid wasp Eretmocerus hayati.</title>
        <authorList>
            <person name="Zhong Y."/>
            <person name="Liu S."/>
            <person name="Liu Y."/>
        </authorList>
    </citation>
    <scope>NUCLEOTIDE SEQUENCE</scope>
    <source>
        <strain evidence="1">ZJU_SS_LIU_2023</strain>
    </source>
</reference>
<keyword evidence="2" id="KW-1185">Reference proteome</keyword>
<proteinExistence type="predicted"/>
<gene>
    <name evidence="1" type="ORF">QAD02_005132</name>
</gene>
<name>A0ACC2NRG6_9HYME</name>
<organism evidence="1 2">
    <name type="scientific">Eretmocerus hayati</name>
    <dbReference type="NCBI Taxonomy" id="131215"/>
    <lineage>
        <taxon>Eukaryota</taxon>
        <taxon>Metazoa</taxon>
        <taxon>Ecdysozoa</taxon>
        <taxon>Arthropoda</taxon>
        <taxon>Hexapoda</taxon>
        <taxon>Insecta</taxon>
        <taxon>Pterygota</taxon>
        <taxon>Neoptera</taxon>
        <taxon>Endopterygota</taxon>
        <taxon>Hymenoptera</taxon>
        <taxon>Apocrita</taxon>
        <taxon>Proctotrupomorpha</taxon>
        <taxon>Chalcidoidea</taxon>
        <taxon>Aphelinidae</taxon>
        <taxon>Aphelininae</taxon>
        <taxon>Eretmocerus</taxon>
    </lineage>
</organism>
<protein>
    <submittedName>
        <fullName evidence="1">Uncharacterized protein</fullName>
    </submittedName>
</protein>